<comment type="caution">
    <text evidence="1">The sequence shown here is derived from an EMBL/GenBank/DDBJ whole genome shotgun (WGS) entry which is preliminary data.</text>
</comment>
<reference evidence="1 2" key="1">
    <citation type="submission" date="2016-11" db="EMBL/GenBank/DDBJ databases">
        <title>The macronuclear genome of Stentor coeruleus: a giant cell with tiny introns.</title>
        <authorList>
            <person name="Slabodnick M."/>
            <person name="Ruby J.G."/>
            <person name="Reiff S.B."/>
            <person name="Swart E.C."/>
            <person name="Gosai S."/>
            <person name="Prabakaran S."/>
            <person name="Witkowska E."/>
            <person name="Larue G.E."/>
            <person name="Fisher S."/>
            <person name="Freeman R.M."/>
            <person name="Gunawardena J."/>
            <person name="Chu W."/>
            <person name="Stover N.A."/>
            <person name="Gregory B.D."/>
            <person name="Nowacki M."/>
            <person name="Derisi J."/>
            <person name="Roy S.W."/>
            <person name="Marshall W.F."/>
            <person name="Sood P."/>
        </authorList>
    </citation>
    <scope>NUCLEOTIDE SEQUENCE [LARGE SCALE GENOMIC DNA]</scope>
    <source>
        <strain evidence="1">WM001</strain>
    </source>
</reference>
<name>A0A1R2BQC1_9CILI</name>
<accession>A0A1R2BQC1</accession>
<proteinExistence type="predicted"/>
<evidence type="ECO:0000313" key="1">
    <source>
        <dbReference type="EMBL" id="OMJ78916.1"/>
    </source>
</evidence>
<gene>
    <name evidence="1" type="ORF">SteCoe_21186</name>
</gene>
<dbReference type="EMBL" id="MPUH01000497">
    <property type="protein sequence ID" value="OMJ78916.1"/>
    <property type="molecule type" value="Genomic_DNA"/>
</dbReference>
<dbReference type="AlphaFoldDB" id="A0A1R2BQC1"/>
<organism evidence="1 2">
    <name type="scientific">Stentor coeruleus</name>
    <dbReference type="NCBI Taxonomy" id="5963"/>
    <lineage>
        <taxon>Eukaryota</taxon>
        <taxon>Sar</taxon>
        <taxon>Alveolata</taxon>
        <taxon>Ciliophora</taxon>
        <taxon>Postciliodesmatophora</taxon>
        <taxon>Heterotrichea</taxon>
        <taxon>Heterotrichida</taxon>
        <taxon>Stentoridae</taxon>
        <taxon>Stentor</taxon>
    </lineage>
</organism>
<protein>
    <submittedName>
        <fullName evidence="1">Uncharacterized protein</fullName>
    </submittedName>
</protein>
<sequence length="80" mass="9415">MPVSPQNDLPIKPTYRYYYKVSRVQRENNALRDFITNFHLKKEGNRVASSLDELSNGATYAIVGKVQRYFNQLEDYIKQL</sequence>
<keyword evidence="2" id="KW-1185">Reference proteome</keyword>
<dbReference type="Proteomes" id="UP000187209">
    <property type="component" value="Unassembled WGS sequence"/>
</dbReference>
<evidence type="ECO:0000313" key="2">
    <source>
        <dbReference type="Proteomes" id="UP000187209"/>
    </source>
</evidence>